<evidence type="ECO:0000256" key="1">
    <source>
        <dbReference type="SAM" id="Phobius"/>
    </source>
</evidence>
<accession>A0A1J5FH78</accession>
<sequence>MDLSIIIVNWHVRDLLKKCLISIYQHIQNINFEVFVVDNASLDGSLKMIQQEFPQVRLIANQRNTGFAYANNQALEQARGQNILLLNPDTELIDNSLEKIVRVFGQHNDWAVLGGKILNPDHSLQESIRRFPSLKDQLLIQLKLHHLSFFKKSLNLYLAKDFDYAKESAVDQVMGAFFLTKKSVIEKIGGFDARYYLWFEEVDFCQRAKDAGLKVIYTPAIKIYHHGAASFKQLDWRKQLIWDHSVQHYFWTHQPKWQWLVLWFFQPISLFLAVIINYWKKINAKKLF</sequence>
<dbReference type="InterPro" id="IPR029044">
    <property type="entry name" value="Nucleotide-diphossugar_trans"/>
</dbReference>
<feature type="domain" description="Glycosyltransferase 2-like" evidence="2">
    <location>
        <begin position="4"/>
        <end position="149"/>
    </location>
</feature>
<keyword evidence="1" id="KW-0472">Membrane</keyword>
<reference evidence="3 4" key="1">
    <citation type="journal article" date="2016" name="Environ. Microbiol.">
        <title>Genomic resolution of a cold subsurface aquifer community provides metabolic insights for novel microbes adapted to high CO concentrations.</title>
        <authorList>
            <person name="Probst A.J."/>
            <person name="Castelle C.J."/>
            <person name="Singh A."/>
            <person name="Brown C.T."/>
            <person name="Anantharaman K."/>
            <person name="Sharon I."/>
            <person name="Hug L.A."/>
            <person name="Burstein D."/>
            <person name="Emerson J.B."/>
            <person name="Thomas B.C."/>
            <person name="Banfield J.F."/>
        </authorList>
    </citation>
    <scope>NUCLEOTIDE SEQUENCE [LARGE SCALE GENOMIC DNA]</scope>
    <source>
        <strain evidence="3">CG2_30_39_24</strain>
    </source>
</reference>
<comment type="caution">
    <text evidence="3">The sequence shown here is derived from an EMBL/GenBank/DDBJ whole genome shotgun (WGS) entry which is preliminary data.</text>
</comment>
<feature type="transmembrane region" description="Helical" evidence="1">
    <location>
        <begin position="257"/>
        <end position="279"/>
    </location>
</feature>
<dbReference type="EMBL" id="MNYR01000005">
    <property type="protein sequence ID" value="OIP56842.1"/>
    <property type="molecule type" value="Genomic_DNA"/>
</dbReference>
<dbReference type="STRING" id="1805236.AUK13_00215"/>
<dbReference type="Pfam" id="PF00535">
    <property type="entry name" value="Glycos_transf_2"/>
    <property type="match status" value="1"/>
</dbReference>
<name>A0A1J5FH78_9BACT</name>
<dbReference type="InterPro" id="IPR001173">
    <property type="entry name" value="Glyco_trans_2-like"/>
</dbReference>
<keyword evidence="1" id="KW-1133">Transmembrane helix</keyword>
<dbReference type="CDD" id="cd04186">
    <property type="entry name" value="GT_2_like_c"/>
    <property type="match status" value="1"/>
</dbReference>
<dbReference type="PANTHER" id="PTHR43179:SF7">
    <property type="entry name" value="RHAMNOSYLTRANSFERASE WBBL"/>
    <property type="match status" value="1"/>
</dbReference>
<protein>
    <recommendedName>
        <fullName evidence="2">Glycosyltransferase 2-like domain-containing protein</fullName>
    </recommendedName>
</protein>
<organism evidence="3 4">
    <name type="scientific">Candidatus Kuenenbacteria bacterium CG2_30_39_24</name>
    <dbReference type="NCBI Taxonomy" id="1805236"/>
    <lineage>
        <taxon>Bacteria</taxon>
        <taxon>Candidatus Kueneniibacteriota</taxon>
    </lineage>
</organism>
<dbReference type="AlphaFoldDB" id="A0A1J5FH78"/>
<dbReference type="SUPFAM" id="SSF53448">
    <property type="entry name" value="Nucleotide-diphospho-sugar transferases"/>
    <property type="match status" value="1"/>
</dbReference>
<proteinExistence type="predicted"/>
<evidence type="ECO:0000259" key="2">
    <source>
        <dbReference type="Pfam" id="PF00535"/>
    </source>
</evidence>
<keyword evidence="1" id="KW-0812">Transmembrane</keyword>
<evidence type="ECO:0000313" key="3">
    <source>
        <dbReference type="EMBL" id="OIP56842.1"/>
    </source>
</evidence>
<dbReference type="Proteomes" id="UP000183922">
    <property type="component" value="Unassembled WGS sequence"/>
</dbReference>
<dbReference type="PANTHER" id="PTHR43179">
    <property type="entry name" value="RHAMNOSYLTRANSFERASE WBBL"/>
    <property type="match status" value="1"/>
</dbReference>
<dbReference type="Gene3D" id="3.90.550.10">
    <property type="entry name" value="Spore Coat Polysaccharide Biosynthesis Protein SpsA, Chain A"/>
    <property type="match status" value="1"/>
</dbReference>
<evidence type="ECO:0000313" key="4">
    <source>
        <dbReference type="Proteomes" id="UP000183922"/>
    </source>
</evidence>
<gene>
    <name evidence="3" type="ORF">AUK13_00215</name>
</gene>